<protein>
    <submittedName>
        <fullName evidence="1">Uncharacterized protein</fullName>
    </submittedName>
</protein>
<dbReference type="eggNOG" id="ENOG5031JF0">
    <property type="taxonomic scope" value="Bacteria"/>
</dbReference>
<evidence type="ECO:0000313" key="2">
    <source>
        <dbReference type="Proteomes" id="UP000010445"/>
    </source>
</evidence>
<dbReference type="EMBL" id="AMEM01000018">
    <property type="protein sequence ID" value="EKX90269.1"/>
    <property type="molecule type" value="Genomic_DNA"/>
</dbReference>
<sequence length="247" mass="27873">MHASRFNKEISTMSYDFALFIPDYDVDGIAVGSRYLPENKHLMERYNMEDVPDPSAAGPLADIAEAINSQVQELEENGVLLSSDIALEGGRMLPIPVTYPSAEVAKNWLSELAVNNSLGLIDASSNLVITFGDEDPRFETITAYLSIPGFSRRGLPSLLEYVRDMLDENHFVILQRKDADQNYIQTIVDEDAKQLDAWHVEYRAGSYDQHFALDVDSKDEVVELFNQWLDGSPEFTQHGWENMGFTK</sequence>
<evidence type="ECO:0000313" key="1">
    <source>
        <dbReference type="EMBL" id="EKX90269.1"/>
    </source>
</evidence>
<dbReference type="AlphaFoldDB" id="L1MH54"/>
<dbReference type="Proteomes" id="UP000010445">
    <property type="component" value="Unassembled WGS sequence"/>
</dbReference>
<accession>L1MH54</accession>
<dbReference type="HOGENOM" id="CLU_1183420_0_0_11"/>
<dbReference type="STRING" id="1035195.HMPREF9997_01484"/>
<comment type="caution">
    <text evidence="1">The sequence shown here is derived from an EMBL/GenBank/DDBJ whole genome shotgun (WGS) entry which is preliminary data.</text>
</comment>
<name>L1MH54_9CORY</name>
<proteinExistence type="predicted"/>
<gene>
    <name evidence="1" type="ORF">HMPREF9997_01484</name>
</gene>
<keyword evidence="2" id="KW-1185">Reference proteome</keyword>
<organism evidence="1 2">
    <name type="scientific">Corynebacterium durum F0235</name>
    <dbReference type="NCBI Taxonomy" id="1035195"/>
    <lineage>
        <taxon>Bacteria</taxon>
        <taxon>Bacillati</taxon>
        <taxon>Actinomycetota</taxon>
        <taxon>Actinomycetes</taxon>
        <taxon>Mycobacteriales</taxon>
        <taxon>Corynebacteriaceae</taxon>
        <taxon>Corynebacterium</taxon>
    </lineage>
</organism>
<dbReference type="PATRIC" id="fig|1035195.3.peg.1337"/>
<reference evidence="1 2" key="1">
    <citation type="submission" date="2012-05" db="EMBL/GenBank/DDBJ databases">
        <authorList>
            <person name="Weinstock G."/>
            <person name="Sodergren E."/>
            <person name="Lobos E.A."/>
            <person name="Fulton L."/>
            <person name="Fulton R."/>
            <person name="Courtney L."/>
            <person name="Fronick C."/>
            <person name="O'Laughlin M."/>
            <person name="Godfrey J."/>
            <person name="Wilson R.M."/>
            <person name="Miner T."/>
            <person name="Farmer C."/>
            <person name="Delehaunty K."/>
            <person name="Cordes M."/>
            <person name="Minx P."/>
            <person name="Tomlinson C."/>
            <person name="Chen J."/>
            <person name="Wollam A."/>
            <person name="Pepin K.H."/>
            <person name="Bhonagiri V."/>
            <person name="Zhang X."/>
            <person name="Suruliraj S."/>
            <person name="Warren W."/>
            <person name="Mitreva M."/>
            <person name="Mardis E.R."/>
            <person name="Wilson R.K."/>
        </authorList>
    </citation>
    <scope>NUCLEOTIDE SEQUENCE [LARGE SCALE GENOMIC DNA]</scope>
    <source>
        <strain evidence="1 2">F0235</strain>
    </source>
</reference>